<name>A0ABU4R9G2_9FLAO</name>
<evidence type="ECO:0000313" key="2">
    <source>
        <dbReference type="EMBL" id="MDX6189212.1"/>
    </source>
</evidence>
<dbReference type="Pfam" id="PF22481">
    <property type="entry name" value="DUF6985"/>
    <property type="match status" value="1"/>
</dbReference>
<comment type="caution">
    <text evidence="2">The sequence shown here is derived from an EMBL/GenBank/DDBJ whole genome shotgun (WGS) entry which is preliminary data.</text>
</comment>
<keyword evidence="3" id="KW-1185">Reference proteome</keyword>
<feature type="domain" description="DUF6985" evidence="1">
    <location>
        <begin position="12"/>
        <end position="158"/>
    </location>
</feature>
<evidence type="ECO:0000313" key="3">
    <source>
        <dbReference type="Proteomes" id="UP001273350"/>
    </source>
</evidence>
<dbReference type="Proteomes" id="UP001273350">
    <property type="component" value="Unassembled WGS sequence"/>
</dbReference>
<dbReference type="EMBL" id="JAWXVI010000004">
    <property type="protein sequence ID" value="MDX6189212.1"/>
    <property type="molecule type" value="Genomic_DNA"/>
</dbReference>
<organism evidence="2 3">
    <name type="scientific">Flavobacterium cupriresistens</name>
    <dbReference type="NCBI Taxonomy" id="2893885"/>
    <lineage>
        <taxon>Bacteria</taxon>
        <taxon>Pseudomonadati</taxon>
        <taxon>Bacteroidota</taxon>
        <taxon>Flavobacteriia</taxon>
        <taxon>Flavobacteriales</taxon>
        <taxon>Flavobacteriaceae</taxon>
        <taxon>Flavobacterium</taxon>
    </lineage>
</organism>
<dbReference type="RefSeq" id="WP_230001944.1">
    <property type="nucleotide sequence ID" value="NZ_CP087134.1"/>
</dbReference>
<protein>
    <recommendedName>
        <fullName evidence="1">DUF6985 domain-containing protein</fullName>
    </recommendedName>
</protein>
<proteinExistence type="predicted"/>
<dbReference type="InterPro" id="IPR054254">
    <property type="entry name" value="DUF6985"/>
</dbReference>
<evidence type="ECO:0000259" key="1">
    <source>
        <dbReference type="Pfam" id="PF22481"/>
    </source>
</evidence>
<gene>
    <name evidence="2" type="ORF">SGQ83_07630</name>
</gene>
<accession>A0ABU4R9G2</accession>
<reference evidence="2 3" key="1">
    <citation type="submission" date="2023-11" db="EMBL/GenBank/DDBJ databases">
        <title>Unpublished Manusciprt.</title>
        <authorList>
            <person name="Saticioglu I.B."/>
            <person name="Ay H."/>
            <person name="Ajmi N."/>
            <person name="Altun S."/>
            <person name="Duman M."/>
        </authorList>
    </citation>
    <scope>NUCLEOTIDE SEQUENCE [LARGE SCALE GENOMIC DNA]</scope>
    <source>
        <strain evidence="2 3">Fl-318</strain>
    </source>
</reference>
<sequence length="159" mass="18776">MVKEITSKVIGILRQDQSLPDWWKSAEIEIPFFDNRRLIITFTDYEPELDPTFMEEADQALVNFMKLTVEDRKSISELAYKRCMAFLEAVEFDKADDYLRQIKNKDEIWNFIQPTEIYVVNELHKGKGVDVEVACQCDWEQEHGLQLLFKQGKKLSKIH</sequence>